<feature type="region of interest" description="Disordered" evidence="11">
    <location>
        <begin position="763"/>
        <end position="786"/>
    </location>
</feature>
<feature type="compositionally biased region" description="Pro residues" evidence="11">
    <location>
        <begin position="15"/>
        <end position="29"/>
    </location>
</feature>
<keyword evidence="6" id="KW-0418">Kinase</keyword>
<gene>
    <name evidence="13" type="ORF">ABL78_8113</name>
</gene>
<dbReference type="InterPro" id="IPR008271">
    <property type="entry name" value="Ser/Thr_kinase_AS"/>
</dbReference>
<dbReference type="FunFam" id="3.30.200.20:FF:000306">
    <property type="entry name" value="IKS protein kinase"/>
    <property type="match status" value="1"/>
</dbReference>
<dbReference type="Gene3D" id="3.30.200.20">
    <property type="entry name" value="Phosphorylase Kinase, domain 1"/>
    <property type="match status" value="1"/>
</dbReference>
<keyword evidence="4" id="KW-0808">Transferase</keyword>
<dbReference type="PROSITE" id="PS50011">
    <property type="entry name" value="PROTEIN_KINASE_DOM"/>
    <property type="match status" value="1"/>
</dbReference>
<feature type="region of interest" description="Disordered" evidence="11">
    <location>
        <begin position="924"/>
        <end position="951"/>
    </location>
</feature>
<comment type="caution">
    <text evidence="13">The sequence shown here is derived from an EMBL/GenBank/DDBJ whole genome shotgun (WGS) entry which is preliminary data.</text>
</comment>
<comment type="similarity">
    <text evidence="1">Belongs to the protein kinase superfamily. NEK Ser/Thr protein kinase family. NIMA subfamily.</text>
</comment>
<sequence length="951" mass="101798">MDPSQRPGAKRRPPPHAAMPIPGPPPEGKPTPHVHGVIHHCMPVAGSAVGNVTHPVAPAAPHASLAASLPRCKGGSRPPPTNVLHTYPISTATAPEEEAEQSPPLVQPASQPSKAATTESMELAVVPFVGSTHGPSSHSSDTARTNVDETGGGHNNGGLCPAGPAGYGELAPVVLSTERVCPHCLRPYDYYDDNPFEDMYDPTNAFYRPGETAANTTRQLPPPPALTAPYTPQQEQQLLCTRSSASTTVVSANALAAGASGAVREAGGTPPSVSSTRSPRSAHKASAAGGGGGVASGGPAFSPPAVAFTAHYFRALPPPTAIIAAMAMGTVPLAIEDYHSPDLRGNNEEDTPMYAAVVAGGQQGRVLSGQSGALVPARATSACYPSGSPPARQKTALPLKLMQSEEGDASEQVSLPGDEEREAALDLADDPTQNDRESLSTSYMYSPNAPGPAPNNGYYKHYFRELCQLGRGTYGGVYLCRHLMCGVNLGDFALKKIPVGDKAGYLQSVLREVRILEEVRRHPNVVEYKHSWVEDAQLADFGPPVRCLFILMEYASGGSLDAYLEKYGTHLSTLAVWYFFLSAVAGTAHLHQKHILHRDLKPQNLLLAEMRGRPPRVLVSDFGTAAILGDISYERSGGTGTLEYMAPELFEMAASPHGASERYVNRHTFASDVWSLGIILYFLAFDATLPDRREDGSMVLDTPRLASYGRPPEMMKLLKAMLQLDSAKRPRCSDILCSPYVQSILRMFSQEDMTQWDLLAQQQEQTRRGNAAKTPAPPLASLSPRQAQAVAPVGKSSMERKEGGANALENRHHITVTSTTSPAMQLRLDRQLESNDSPIFGNENLCNSRVVELQSTMTLLDLGSPRPANAVPPADEQQQHLQPLPSHGRGRPARRLSFMKGQREELRHGRGSFSHQLQSFMAGSISSTVVSPPPSKVDDGVQTDPVKIVDA</sequence>
<dbReference type="InterPro" id="IPR050660">
    <property type="entry name" value="NEK_Ser/Thr_kinase"/>
</dbReference>
<organism evidence="13 14">
    <name type="scientific">Leptomonas seymouri</name>
    <dbReference type="NCBI Taxonomy" id="5684"/>
    <lineage>
        <taxon>Eukaryota</taxon>
        <taxon>Discoba</taxon>
        <taxon>Euglenozoa</taxon>
        <taxon>Kinetoplastea</taxon>
        <taxon>Metakinetoplastina</taxon>
        <taxon>Trypanosomatida</taxon>
        <taxon>Trypanosomatidae</taxon>
        <taxon>Leishmaniinae</taxon>
        <taxon>Leptomonas</taxon>
    </lineage>
</organism>
<feature type="region of interest" description="Disordered" evidence="11">
    <location>
        <begin position="94"/>
        <end position="152"/>
    </location>
</feature>
<feature type="compositionally biased region" description="Polar residues" evidence="11">
    <location>
        <begin position="108"/>
        <end position="120"/>
    </location>
</feature>
<protein>
    <recommendedName>
        <fullName evidence="2">non-specific serine/threonine protein kinase</fullName>
        <ecNumber evidence="2">2.7.11.1</ecNumber>
    </recommendedName>
</protein>
<dbReference type="SUPFAM" id="SSF56112">
    <property type="entry name" value="Protein kinase-like (PK-like)"/>
    <property type="match status" value="1"/>
</dbReference>
<evidence type="ECO:0000256" key="6">
    <source>
        <dbReference type="ARBA" id="ARBA00022777"/>
    </source>
</evidence>
<feature type="region of interest" description="Disordered" evidence="11">
    <location>
        <begin position="1"/>
        <end position="31"/>
    </location>
</feature>
<dbReference type="Pfam" id="PF00069">
    <property type="entry name" value="Pkinase"/>
    <property type="match status" value="1"/>
</dbReference>
<dbReference type="PANTHER" id="PTHR43671:SF106">
    <property type="entry name" value="NIMA-LIKE KINASE"/>
    <property type="match status" value="1"/>
</dbReference>
<evidence type="ECO:0000256" key="5">
    <source>
        <dbReference type="ARBA" id="ARBA00022741"/>
    </source>
</evidence>
<keyword evidence="3" id="KW-0723">Serine/threonine-protein kinase</keyword>
<evidence type="ECO:0000256" key="1">
    <source>
        <dbReference type="ARBA" id="ARBA00010886"/>
    </source>
</evidence>
<feature type="compositionally biased region" description="Low complexity" evidence="11">
    <location>
        <begin position="260"/>
        <end position="279"/>
    </location>
</feature>
<proteinExistence type="inferred from homology"/>
<feature type="domain" description="Protein kinase" evidence="12">
    <location>
        <begin position="463"/>
        <end position="741"/>
    </location>
</feature>
<dbReference type="GO" id="GO:0005524">
    <property type="term" value="F:ATP binding"/>
    <property type="evidence" value="ECO:0007669"/>
    <property type="project" value="UniProtKB-UniRule"/>
</dbReference>
<evidence type="ECO:0000259" key="12">
    <source>
        <dbReference type="PROSITE" id="PS50011"/>
    </source>
</evidence>
<evidence type="ECO:0000313" key="14">
    <source>
        <dbReference type="Proteomes" id="UP000038009"/>
    </source>
</evidence>
<evidence type="ECO:0000256" key="3">
    <source>
        <dbReference type="ARBA" id="ARBA00022527"/>
    </source>
</evidence>
<dbReference type="PROSITE" id="PS00108">
    <property type="entry name" value="PROTEIN_KINASE_ST"/>
    <property type="match status" value="1"/>
</dbReference>
<dbReference type="SMART" id="SM00220">
    <property type="entry name" value="S_TKc"/>
    <property type="match status" value="1"/>
</dbReference>
<evidence type="ECO:0000256" key="2">
    <source>
        <dbReference type="ARBA" id="ARBA00012513"/>
    </source>
</evidence>
<dbReference type="VEuPathDB" id="TriTrypDB:Lsey_0502_0010"/>
<feature type="compositionally biased region" description="Polar residues" evidence="11">
    <location>
        <begin position="133"/>
        <end position="145"/>
    </location>
</feature>
<dbReference type="EC" id="2.7.11.1" evidence="2"/>
<dbReference type="EMBL" id="LJSK01000502">
    <property type="protein sequence ID" value="KPI82872.1"/>
    <property type="molecule type" value="Genomic_DNA"/>
</dbReference>
<evidence type="ECO:0000256" key="10">
    <source>
        <dbReference type="PROSITE-ProRule" id="PRU10141"/>
    </source>
</evidence>
<comment type="catalytic activity">
    <reaction evidence="9">
        <text>L-seryl-[protein] + ATP = O-phospho-L-seryl-[protein] + ADP + H(+)</text>
        <dbReference type="Rhea" id="RHEA:17989"/>
        <dbReference type="Rhea" id="RHEA-COMP:9863"/>
        <dbReference type="Rhea" id="RHEA-COMP:11604"/>
        <dbReference type="ChEBI" id="CHEBI:15378"/>
        <dbReference type="ChEBI" id="CHEBI:29999"/>
        <dbReference type="ChEBI" id="CHEBI:30616"/>
        <dbReference type="ChEBI" id="CHEBI:83421"/>
        <dbReference type="ChEBI" id="CHEBI:456216"/>
        <dbReference type="EC" id="2.7.11.1"/>
    </reaction>
</comment>
<keyword evidence="7 10" id="KW-0067">ATP-binding</keyword>
<dbReference type="OMA" id="VVEYKHS"/>
<dbReference type="OrthoDB" id="1405469at2759"/>
<evidence type="ECO:0000313" key="13">
    <source>
        <dbReference type="EMBL" id="KPI82872.1"/>
    </source>
</evidence>
<feature type="region of interest" description="Disordered" evidence="11">
    <location>
        <begin position="260"/>
        <end position="295"/>
    </location>
</feature>
<feature type="region of interest" description="Disordered" evidence="11">
    <location>
        <begin position="425"/>
        <end position="447"/>
    </location>
</feature>
<keyword evidence="14" id="KW-1185">Reference proteome</keyword>
<feature type="region of interest" description="Disordered" evidence="11">
    <location>
        <begin position="864"/>
        <end position="893"/>
    </location>
</feature>
<evidence type="ECO:0000256" key="9">
    <source>
        <dbReference type="ARBA" id="ARBA00048679"/>
    </source>
</evidence>
<keyword evidence="5 10" id="KW-0547">Nucleotide-binding</keyword>
<dbReference type="InterPro" id="IPR011009">
    <property type="entry name" value="Kinase-like_dom_sf"/>
</dbReference>
<dbReference type="AlphaFoldDB" id="A0A0N1I119"/>
<dbReference type="Proteomes" id="UP000038009">
    <property type="component" value="Unassembled WGS sequence"/>
</dbReference>
<feature type="binding site" evidence="10">
    <location>
        <position position="495"/>
    </location>
    <ligand>
        <name>ATP</name>
        <dbReference type="ChEBI" id="CHEBI:30616"/>
    </ligand>
</feature>
<evidence type="ECO:0000256" key="7">
    <source>
        <dbReference type="ARBA" id="ARBA00022840"/>
    </source>
</evidence>
<reference evidence="13 14" key="1">
    <citation type="journal article" date="2015" name="PLoS Pathog.">
        <title>Leptomonas seymouri: Adaptations to the Dixenous Life Cycle Analyzed by Genome Sequencing, Transcriptome Profiling and Co-infection with Leishmania donovani.</title>
        <authorList>
            <person name="Kraeva N."/>
            <person name="Butenko A."/>
            <person name="Hlavacova J."/>
            <person name="Kostygov A."/>
            <person name="Myskova J."/>
            <person name="Grybchuk D."/>
            <person name="Lestinova T."/>
            <person name="Votypka J."/>
            <person name="Volf P."/>
            <person name="Opperdoes F."/>
            <person name="Flegontov P."/>
            <person name="Lukes J."/>
            <person name="Yurchenko V."/>
        </authorList>
    </citation>
    <scope>NUCLEOTIDE SEQUENCE [LARGE SCALE GENOMIC DNA]</scope>
    <source>
        <strain evidence="13 14">ATCC 30220</strain>
    </source>
</reference>
<dbReference type="CDD" id="cd00180">
    <property type="entry name" value="PKc"/>
    <property type="match status" value="1"/>
</dbReference>
<name>A0A0N1I119_LEPSE</name>
<dbReference type="Gene3D" id="1.10.510.10">
    <property type="entry name" value="Transferase(Phosphotransferase) domain 1"/>
    <property type="match status" value="1"/>
</dbReference>
<dbReference type="PANTHER" id="PTHR43671">
    <property type="entry name" value="SERINE/THREONINE-PROTEIN KINASE NEK"/>
    <property type="match status" value="1"/>
</dbReference>
<dbReference type="InterPro" id="IPR017441">
    <property type="entry name" value="Protein_kinase_ATP_BS"/>
</dbReference>
<dbReference type="PROSITE" id="PS00107">
    <property type="entry name" value="PROTEIN_KINASE_ATP"/>
    <property type="match status" value="1"/>
</dbReference>
<evidence type="ECO:0000256" key="8">
    <source>
        <dbReference type="ARBA" id="ARBA00047899"/>
    </source>
</evidence>
<accession>A0A0N1I119</accession>
<dbReference type="GO" id="GO:0004674">
    <property type="term" value="F:protein serine/threonine kinase activity"/>
    <property type="evidence" value="ECO:0007669"/>
    <property type="project" value="UniProtKB-KW"/>
</dbReference>
<comment type="catalytic activity">
    <reaction evidence="8">
        <text>L-threonyl-[protein] + ATP = O-phospho-L-threonyl-[protein] + ADP + H(+)</text>
        <dbReference type="Rhea" id="RHEA:46608"/>
        <dbReference type="Rhea" id="RHEA-COMP:11060"/>
        <dbReference type="Rhea" id="RHEA-COMP:11605"/>
        <dbReference type="ChEBI" id="CHEBI:15378"/>
        <dbReference type="ChEBI" id="CHEBI:30013"/>
        <dbReference type="ChEBI" id="CHEBI:30616"/>
        <dbReference type="ChEBI" id="CHEBI:61977"/>
        <dbReference type="ChEBI" id="CHEBI:456216"/>
        <dbReference type="EC" id="2.7.11.1"/>
    </reaction>
</comment>
<evidence type="ECO:0000256" key="4">
    <source>
        <dbReference type="ARBA" id="ARBA00022679"/>
    </source>
</evidence>
<evidence type="ECO:0000256" key="11">
    <source>
        <dbReference type="SAM" id="MobiDB-lite"/>
    </source>
</evidence>
<dbReference type="InterPro" id="IPR000719">
    <property type="entry name" value="Prot_kinase_dom"/>
</dbReference>